<dbReference type="PANTHER" id="PTHR37809">
    <property type="entry name" value="RIBOSOMAL PROTEIN S12 METHYLTHIOTRANSFERASE ACCESSORY FACTOR YCAO"/>
    <property type="match status" value="1"/>
</dbReference>
<evidence type="ECO:0000259" key="1">
    <source>
        <dbReference type="PROSITE" id="PS51664"/>
    </source>
</evidence>
<dbReference type="Gene3D" id="3.30.1330.230">
    <property type="match status" value="1"/>
</dbReference>
<dbReference type="PROSITE" id="PS51664">
    <property type="entry name" value="YCAO"/>
    <property type="match status" value="1"/>
</dbReference>
<dbReference type="InterPro" id="IPR003776">
    <property type="entry name" value="YcaO-like_dom"/>
</dbReference>
<reference evidence="2 3" key="1">
    <citation type="submission" date="2014-12" db="EMBL/GenBank/DDBJ databases">
        <title>16Stimator: statistical estimation of ribosomal gene copy numbers from draft genome assemblies.</title>
        <authorList>
            <person name="Perisin M.A."/>
            <person name="Vetter M."/>
            <person name="Gilbert J.A."/>
            <person name="Bergelson J."/>
        </authorList>
    </citation>
    <scope>NUCLEOTIDE SEQUENCE [LARGE SCALE GENOMIC DNA]</scope>
    <source>
        <strain evidence="2 3">MEJ076</strain>
    </source>
</reference>
<sequence length="393" mass="42733">MLQLDNYRACSPGETLTRVSPFLSRLGITRLARQTGLDNIGIAVWCAFAPNAKAIVIAQGKGIDDKAAQTSAAMEAIERAVATNPACERIITSREKLEGAEDHVNTLAILLSPHAPPVAAAEEIEWTRAHHLLTGERLWLPFAAVHLDRTIEGPRYWQSSDGLASGNTRNEAILHATLERIERDALTLWQMTPASRRYQSAIDMKAVVEPAFQDVLSKIAQADLDIALFDITTDLAIPCVVALLGPRKRTPPRAVRHVDLTYGAGAATSPAVAAMRAITEAVQSRMTFTAGARDDLLPATFSRQADATMLDALGTPPRKRLEDLPSLGTTSTEQSLDIVLQRLENAGIDQLFAVDLNPEWLPAAVVKVFAPQLENPDGERHRRFGPRALSKAL</sequence>
<dbReference type="Pfam" id="PF02624">
    <property type="entry name" value="YcaO"/>
    <property type="match status" value="1"/>
</dbReference>
<dbReference type="Proteomes" id="UP000035017">
    <property type="component" value="Unassembled WGS sequence"/>
</dbReference>
<organism evidence="2 3">
    <name type="scientific">Agrobacterium tumefaciens</name>
    <dbReference type="NCBI Taxonomy" id="358"/>
    <lineage>
        <taxon>Bacteria</taxon>
        <taxon>Pseudomonadati</taxon>
        <taxon>Pseudomonadota</taxon>
        <taxon>Alphaproteobacteria</taxon>
        <taxon>Hyphomicrobiales</taxon>
        <taxon>Rhizobiaceae</taxon>
        <taxon>Rhizobium/Agrobacterium group</taxon>
        <taxon>Agrobacterium</taxon>
        <taxon>Agrobacterium tumefaciens complex</taxon>
    </lineage>
</organism>
<evidence type="ECO:0000313" key="3">
    <source>
        <dbReference type="Proteomes" id="UP000035017"/>
    </source>
</evidence>
<comment type="caution">
    <text evidence="2">The sequence shown here is derived from an EMBL/GenBank/DDBJ whole genome shotgun (WGS) entry which is preliminary data.</text>
</comment>
<accession>A0A0D0K5B1</accession>
<dbReference type="PANTHER" id="PTHR37809:SF1">
    <property type="entry name" value="RIBOSOMAL PROTEIN S12 METHYLTHIOTRANSFERASE ACCESSORY FACTOR YCAO"/>
    <property type="match status" value="1"/>
</dbReference>
<evidence type="ECO:0000313" key="2">
    <source>
        <dbReference type="EMBL" id="KIQ03678.1"/>
    </source>
</evidence>
<protein>
    <recommendedName>
        <fullName evidence="1">YcaO domain-containing protein</fullName>
    </recommendedName>
</protein>
<name>A0A0D0K5B1_AGRTU</name>
<dbReference type="NCBIfam" id="TIGR00702">
    <property type="entry name" value="YcaO-type kinase domain"/>
    <property type="match status" value="1"/>
</dbReference>
<dbReference type="EMBL" id="JXQV01000006">
    <property type="protein sequence ID" value="KIQ03678.1"/>
    <property type="molecule type" value="Genomic_DNA"/>
</dbReference>
<proteinExistence type="predicted"/>
<dbReference type="AlphaFoldDB" id="A0A0D0K5B1"/>
<gene>
    <name evidence="2" type="ORF">RU07_06575</name>
</gene>
<feature type="domain" description="YcaO" evidence="1">
    <location>
        <begin position="60"/>
        <end position="393"/>
    </location>
</feature>